<reference evidence="2 3" key="1">
    <citation type="journal article" date="2012" name="J. Bacteriol.">
        <title>Genome Sequence of Fibrella aestuarina BUZ 2T, a Filamentous Marine Bacterium.</title>
        <authorList>
            <person name="Filippini M."/>
            <person name="Qi W."/>
            <person name="Blom J."/>
            <person name="Goesmann A."/>
            <person name="Smits T.H."/>
            <person name="Bagheri H.C."/>
        </authorList>
    </citation>
    <scope>NUCLEOTIDE SEQUENCE [LARGE SCALE GENOMIC DNA]</scope>
    <source>
        <strain evidence="3">BUZ 2T</strain>
    </source>
</reference>
<keyword evidence="1" id="KW-0472">Membrane</keyword>
<feature type="transmembrane region" description="Helical" evidence="1">
    <location>
        <begin position="290"/>
        <end position="310"/>
    </location>
</feature>
<feature type="transmembrane region" description="Helical" evidence="1">
    <location>
        <begin position="316"/>
        <end position="336"/>
    </location>
</feature>
<evidence type="ECO:0000313" key="3">
    <source>
        <dbReference type="Proteomes" id="UP000011058"/>
    </source>
</evidence>
<evidence type="ECO:0000256" key="1">
    <source>
        <dbReference type="SAM" id="Phobius"/>
    </source>
</evidence>
<gene>
    <name evidence="2" type="ORF">FAES_2658</name>
</gene>
<keyword evidence="1" id="KW-0812">Transmembrane</keyword>
<keyword evidence="1" id="KW-1133">Transmembrane helix</keyword>
<dbReference type="EMBL" id="HE796683">
    <property type="protein sequence ID" value="CCH00667.1"/>
    <property type="molecule type" value="Genomic_DNA"/>
</dbReference>
<dbReference type="STRING" id="1166018.FAES_2658"/>
<dbReference type="KEGG" id="fae:FAES_2658"/>
<feature type="transmembrane region" description="Helical" evidence="1">
    <location>
        <begin position="260"/>
        <end position="283"/>
    </location>
</feature>
<dbReference type="eggNOG" id="COG2370">
    <property type="taxonomic scope" value="Bacteria"/>
</dbReference>
<keyword evidence="3" id="KW-1185">Reference proteome</keyword>
<dbReference type="PATRIC" id="fig|1166018.3.peg.4423"/>
<dbReference type="AlphaFoldDB" id="I0K964"/>
<evidence type="ECO:0008006" key="4">
    <source>
        <dbReference type="Google" id="ProtNLM"/>
    </source>
</evidence>
<sequence length="444" mass="48888">MMNGGQALIRRVMGLIRLALCMVPWVLGLLGQSVTAHPMPNSVVLLNVHADRIRAELQIPLSELQPAFGRAVNDSASQLIDALSPQLRAYLVRHIRPQSPNGRFWTVTVGTLSMQETQNPINGTYRELIAQVQMVPPPGADVRQFSFQYDAVLHQVVTHKILVSVRQDWERGQVAEQEPAQVGVIELDIVNNRILPLPVKLEGGSVWTGFRSMIALGVDHIADGTDHLLFLLVLLLPAPLLRAENRWGRFGGIRYSLTRLLWIVTAFTVGHSITLLLGALGWVRLPSQPIEVLIAVSILVSALHAFRPLFPGRETWVAAGFGLVHGLAFATTLTDLSLDAGRMVLSILGFNLGIELMQLIVIALTIPWLMLLSQTPVYGWVRRGGALLAAVAATAWLVERITQHPNGVTRLVERVVIYAPYGLAVLAGMALLLTYQTRQQRQRA</sequence>
<dbReference type="Pfam" id="PF13795">
    <property type="entry name" value="HupE_UreJ_2"/>
    <property type="match status" value="1"/>
</dbReference>
<organism evidence="2 3">
    <name type="scientific">Fibrella aestuarina BUZ 2</name>
    <dbReference type="NCBI Taxonomy" id="1166018"/>
    <lineage>
        <taxon>Bacteria</taxon>
        <taxon>Pseudomonadati</taxon>
        <taxon>Bacteroidota</taxon>
        <taxon>Cytophagia</taxon>
        <taxon>Cytophagales</taxon>
        <taxon>Spirosomataceae</taxon>
        <taxon>Fibrella</taxon>
    </lineage>
</organism>
<name>I0K964_9BACT</name>
<dbReference type="InterPro" id="IPR032809">
    <property type="entry name" value="Put_HupE_UreJ"/>
</dbReference>
<feature type="transmembrane region" description="Helical" evidence="1">
    <location>
        <begin position="415"/>
        <end position="435"/>
    </location>
</feature>
<dbReference type="Proteomes" id="UP000011058">
    <property type="component" value="Chromosome"/>
</dbReference>
<protein>
    <recommendedName>
        <fullName evidence="4">Transmembrane protein</fullName>
    </recommendedName>
</protein>
<accession>I0K964</accession>
<dbReference type="HOGENOM" id="CLU_043645_2_0_10"/>
<evidence type="ECO:0000313" key="2">
    <source>
        <dbReference type="EMBL" id="CCH00667.1"/>
    </source>
</evidence>
<proteinExistence type="predicted"/>
<feature type="transmembrane region" description="Helical" evidence="1">
    <location>
        <begin position="348"/>
        <end position="370"/>
    </location>
</feature>